<sequence>MGQKYLWVRPIHPDHPFNHLDLHSYIFLNSRPNPFGSGLRACPGGFFAQEDMNLMFIQL</sequence>
<reference evidence="3" key="1">
    <citation type="journal article" date="2023" name="Mol. Phylogenet. Evol.">
        <title>Genome-scale phylogeny and comparative genomics of the fungal order Sordariales.</title>
        <authorList>
            <person name="Hensen N."/>
            <person name="Bonometti L."/>
            <person name="Westerberg I."/>
            <person name="Brannstrom I.O."/>
            <person name="Guillou S."/>
            <person name="Cros-Aarteil S."/>
            <person name="Calhoun S."/>
            <person name="Haridas S."/>
            <person name="Kuo A."/>
            <person name="Mondo S."/>
            <person name="Pangilinan J."/>
            <person name="Riley R."/>
            <person name="LaButti K."/>
            <person name="Andreopoulos B."/>
            <person name="Lipzen A."/>
            <person name="Chen C."/>
            <person name="Yan M."/>
            <person name="Daum C."/>
            <person name="Ng V."/>
            <person name="Clum A."/>
            <person name="Steindorff A."/>
            <person name="Ohm R.A."/>
            <person name="Martin F."/>
            <person name="Silar P."/>
            <person name="Natvig D.O."/>
            <person name="Lalanne C."/>
            <person name="Gautier V."/>
            <person name="Ament-Velasquez S.L."/>
            <person name="Kruys A."/>
            <person name="Hutchinson M.I."/>
            <person name="Powell A.J."/>
            <person name="Barry K."/>
            <person name="Miller A.N."/>
            <person name="Grigoriev I.V."/>
            <person name="Debuchy R."/>
            <person name="Gladieux P."/>
            <person name="Hiltunen Thoren M."/>
            <person name="Johannesson H."/>
        </authorList>
    </citation>
    <scope>NUCLEOTIDE SEQUENCE</scope>
    <source>
        <strain evidence="3">CBS 508.74</strain>
    </source>
</reference>
<dbReference type="Proteomes" id="UP001302812">
    <property type="component" value="Unassembled WGS sequence"/>
</dbReference>
<evidence type="ECO:0000256" key="2">
    <source>
        <dbReference type="ARBA" id="ARBA00023004"/>
    </source>
</evidence>
<comment type="caution">
    <text evidence="3">The sequence shown here is derived from an EMBL/GenBank/DDBJ whole genome shotgun (WGS) entry which is preliminary data.</text>
</comment>
<dbReference type="GO" id="GO:0005506">
    <property type="term" value="F:iron ion binding"/>
    <property type="evidence" value="ECO:0007669"/>
    <property type="project" value="InterPro"/>
</dbReference>
<proteinExistence type="predicted"/>
<evidence type="ECO:0000313" key="3">
    <source>
        <dbReference type="EMBL" id="KAK4116124.1"/>
    </source>
</evidence>
<organism evidence="3 4">
    <name type="scientific">Canariomyces notabilis</name>
    <dbReference type="NCBI Taxonomy" id="2074819"/>
    <lineage>
        <taxon>Eukaryota</taxon>
        <taxon>Fungi</taxon>
        <taxon>Dikarya</taxon>
        <taxon>Ascomycota</taxon>
        <taxon>Pezizomycotina</taxon>
        <taxon>Sordariomycetes</taxon>
        <taxon>Sordariomycetidae</taxon>
        <taxon>Sordariales</taxon>
        <taxon>Chaetomiaceae</taxon>
        <taxon>Canariomyces</taxon>
    </lineage>
</organism>
<evidence type="ECO:0000313" key="4">
    <source>
        <dbReference type="Proteomes" id="UP001302812"/>
    </source>
</evidence>
<gene>
    <name evidence="3" type="ORF">N656DRAFT_774327</name>
</gene>
<reference evidence="3" key="2">
    <citation type="submission" date="2023-05" db="EMBL/GenBank/DDBJ databases">
        <authorList>
            <consortium name="Lawrence Berkeley National Laboratory"/>
            <person name="Steindorff A."/>
            <person name="Hensen N."/>
            <person name="Bonometti L."/>
            <person name="Westerberg I."/>
            <person name="Brannstrom I.O."/>
            <person name="Guillou S."/>
            <person name="Cros-Aarteil S."/>
            <person name="Calhoun S."/>
            <person name="Haridas S."/>
            <person name="Kuo A."/>
            <person name="Mondo S."/>
            <person name="Pangilinan J."/>
            <person name="Riley R."/>
            <person name="Labutti K."/>
            <person name="Andreopoulos B."/>
            <person name="Lipzen A."/>
            <person name="Chen C."/>
            <person name="Yanf M."/>
            <person name="Daum C."/>
            <person name="Ng V."/>
            <person name="Clum A."/>
            <person name="Ohm R."/>
            <person name="Martin F."/>
            <person name="Silar P."/>
            <person name="Natvig D."/>
            <person name="Lalanne C."/>
            <person name="Gautier V."/>
            <person name="Ament-Velasquez S.L."/>
            <person name="Kruys A."/>
            <person name="Hutchinson M.I."/>
            <person name="Powell A.J."/>
            <person name="Barry K."/>
            <person name="Miller A.N."/>
            <person name="Grigoriev I.V."/>
            <person name="Debuchy R."/>
            <person name="Gladieux P."/>
            <person name="Thoren M.H."/>
            <person name="Johannesson H."/>
        </authorList>
    </citation>
    <scope>NUCLEOTIDE SEQUENCE</scope>
    <source>
        <strain evidence="3">CBS 508.74</strain>
    </source>
</reference>
<dbReference type="InterPro" id="IPR017972">
    <property type="entry name" value="Cyt_P450_CS"/>
</dbReference>
<dbReference type="GeneID" id="89938370"/>
<dbReference type="RefSeq" id="XP_064673694.1">
    <property type="nucleotide sequence ID" value="XM_064814245.1"/>
</dbReference>
<dbReference type="GO" id="GO:0020037">
    <property type="term" value="F:heme binding"/>
    <property type="evidence" value="ECO:0007669"/>
    <property type="project" value="InterPro"/>
</dbReference>
<keyword evidence="2" id="KW-0408">Iron</keyword>
<dbReference type="EMBL" id="MU853333">
    <property type="protein sequence ID" value="KAK4116124.1"/>
    <property type="molecule type" value="Genomic_DNA"/>
</dbReference>
<keyword evidence="1" id="KW-0479">Metal-binding</keyword>
<evidence type="ECO:0000256" key="1">
    <source>
        <dbReference type="ARBA" id="ARBA00022723"/>
    </source>
</evidence>
<protein>
    <recommendedName>
        <fullName evidence="5">Cytochrome P450</fullName>
    </recommendedName>
</protein>
<name>A0AAN6YX36_9PEZI</name>
<keyword evidence="4" id="KW-1185">Reference proteome</keyword>
<dbReference type="SUPFAM" id="SSF48264">
    <property type="entry name" value="Cytochrome P450"/>
    <property type="match status" value="1"/>
</dbReference>
<dbReference type="GO" id="GO:0016705">
    <property type="term" value="F:oxidoreductase activity, acting on paired donors, with incorporation or reduction of molecular oxygen"/>
    <property type="evidence" value="ECO:0007669"/>
    <property type="project" value="InterPro"/>
</dbReference>
<evidence type="ECO:0008006" key="5">
    <source>
        <dbReference type="Google" id="ProtNLM"/>
    </source>
</evidence>
<dbReference type="AlphaFoldDB" id="A0AAN6YX36"/>
<dbReference type="InterPro" id="IPR036396">
    <property type="entry name" value="Cyt_P450_sf"/>
</dbReference>
<dbReference type="PROSITE" id="PS00086">
    <property type="entry name" value="CYTOCHROME_P450"/>
    <property type="match status" value="1"/>
</dbReference>
<dbReference type="GO" id="GO:0004497">
    <property type="term" value="F:monooxygenase activity"/>
    <property type="evidence" value="ECO:0007669"/>
    <property type="project" value="InterPro"/>
</dbReference>
<accession>A0AAN6YX36</accession>